<name>A0ABQ2K024_9SPHN</name>
<dbReference type="InterPro" id="IPR050090">
    <property type="entry name" value="Tyrosine_recombinase_XerCD"/>
</dbReference>
<dbReference type="Gene3D" id="1.10.443.10">
    <property type="entry name" value="Intergrase catalytic core"/>
    <property type="match status" value="1"/>
</dbReference>
<dbReference type="PROSITE" id="PS51898">
    <property type="entry name" value="TYR_RECOMBINASE"/>
    <property type="match status" value="1"/>
</dbReference>
<evidence type="ECO:0000259" key="5">
    <source>
        <dbReference type="PROSITE" id="PS51898"/>
    </source>
</evidence>
<keyword evidence="7" id="KW-1185">Reference proteome</keyword>
<sequence length="420" mass="47407">MALKRSHAIIGEIETLLESARLELGGVVDVALLHEVGEVVRGLSVRVPVVKVEAAPVAPRYTLGEVYARFMDDPTRKWSARTRLAYETARRLTLSIMGADTPMENINRAACRDFMETLRFIPKSASKRYPNLTPREAAGRARAEGWSDLISPANINIYLNKVCVVLNWAVREEFLTKNHMRGLRLADPVAKQDKRLPFSDEQLRQMFTAPLYRGCKNDGNGYTTPGHARPKGTRFWIPLIGLYSGLRLNEICQLDTSDVRMVDDVRCFVITEKSLVGSTDKSLKTRSSERIVPVHPKLLDLGLVSFVEERSKRGDAKLFDDICPGRSGFRSTAFSKWFGQFLKHAGALRERTSYHSFRHRFRDALRDARVDRDISLAIGGWGTSKNAGDVSDNYGRGYRASVLFDELAKVEFKELSDFYV</sequence>
<evidence type="ECO:0000256" key="4">
    <source>
        <dbReference type="ARBA" id="ARBA00023172"/>
    </source>
</evidence>
<dbReference type="InterPro" id="IPR010998">
    <property type="entry name" value="Integrase_recombinase_N"/>
</dbReference>
<accession>A0ABQ2K024</accession>
<evidence type="ECO:0000313" key="6">
    <source>
        <dbReference type="EMBL" id="GGN60737.1"/>
    </source>
</evidence>
<feature type="domain" description="Tyr recombinase" evidence="5">
    <location>
        <begin position="193"/>
        <end position="412"/>
    </location>
</feature>
<keyword evidence="4" id="KW-0233">DNA recombination</keyword>
<dbReference type="InterPro" id="IPR013762">
    <property type="entry name" value="Integrase-like_cat_sf"/>
</dbReference>
<dbReference type="Proteomes" id="UP000605099">
    <property type="component" value="Unassembled WGS sequence"/>
</dbReference>
<evidence type="ECO:0000256" key="3">
    <source>
        <dbReference type="ARBA" id="ARBA00023125"/>
    </source>
</evidence>
<dbReference type="SUPFAM" id="SSF56349">
    <property type="entry name" value="DNA breaking-rejoining enzymes"/>
    <property type="match status" value="1"/>
</dbReference>
<protein>
    <recommendedName>
        <fullName evidence="5">Tyr recombinase domain-containing protein</fullName>
    </recommendedName>
</protein>
<evidence type="ECO:0000313" key="7">
    <source>
        <dbReference type="Proteomes" id="UP000605099"/>
    </source>
</evidence>
<dbReference type="PANTHER" id="PTHR30349:SF41">
    <property type="entry name" value="INTEGRASE_RECOMBINASE PROTEIN MJ0367-RELATED"/>
    <property type="match status" value="1"/>
</dbReference>
<keyword evidence="2" id="KW-0229">DNA integration</keyword>
<evidence type="ECO:0000256" key="1">
    <source>
        <dbReference type="ARBA" id="ARBA00008857"/>
    </source>
</evidence>
<gene>
    <name evidence="6" type="ORF">GCM10011349_42720</name>
</gene>
<comment type="caution">
    <text evidence="6">The sequence shown here is derived from an EMBL/GenBank/DDBJ whole genome shotgun (WGS) entry which is preliminary data.</text>
</comment>
<proteinExistence type="inferred from homology"/>
<dbReference type="CDD" id="cd01184">
    <property type="entry name" value="INT_C_like_1"/>
    <property type="match status" value="1"/>
</dbReference>
<evidence type="ECO:0000256" key="2">
    <source>
        <dbReference type="ARBA" id="ARBA00022908"/>
    </source>
</evidence>
<dbReference type="InterPro" id="IPR002104">
    <property type="entry name" value="Integrase_catalytic"/>
</dbReference>
<dbReference type="PANTHER" id="PTHR30349">
    <property type="entry name" value="PHAGE INTEGRASE-RELATED"/>
    <property type="match status" value="1"/>
</dbReference>
<dbReference type="Pfam" id="PF00589">
    <property type="entry name" value="Phage_integrase"/>
    <property type="match status" value="1"/>
</dbReference>
<organism evidence="6 7">
    <name type="scientific">Novosphingobium indicum</name>
    <dbReference type="NCBI Taxonomy" id="462949"/>
    <lineage>
        <taxon>Bacteria</taxon>
        <taxon>Pseudomonadati</taxon>
        <taxon>Pseudomonadota</taxon>
        <taxon>Alphaproteobacteria</taxon>
        <taxon>Sphingomonadales</taxon>
        <taxon>Sphingomonadaceae</taxon>
        <taxon>Novosphingobium</taxon>
    </lineage>
</organism>
<reference evidence="7" key="1">
    <citation type="journal article" date="2019" name="Int. J. Syst. Evol. Microbiol.">
        <title>The Global Catalogue of Microorganisms (GCM) 10K type strain sequencing project: providing services to taxonomists for standard genome sequencing and annotation.</title>
        <authorList>
            <consortium name="The Broad Institute Genomics Platform"/>
            <consortium name="The Broad Institute Genome Sequencing Center for Infectious Disease"/>
            <person name="Wu L."/>
            <person name="Ma J."/>
        </authorList>
    </citation>
    <scope>NUCLEOTIDE SEQUENCE [LARGE SCALE GENOMIC DNA]</scope>
    <source>
        <strain evidence="7">CGMCC 1.6784</strain>
    </source>
</reference>
<dbReference type="InterPro" id="IPR011010">
    <property type="entry name" value="DNA_brk_join_enz"/>
</dbReference>
<keyword evidence="3" id="KW-0238">DNA-binding</keyword>
<comment type="similarity">
    <text evidence="1">Belongs to the 'phage' integrase family.</text>
</comment>
<dbReference type="Gene3D" id="1.10.150.130">
    <property type="match status" value="1"/>
</dbReference>
<dbReference type="EMBL" id="BMLK01000033">
    <property type="protein sequence ID" value="GGN60737.1"/>
    <property type="molecule type" value="Genomic_DNA"/>
</dbReference>